<dbReference type="Proteomes" id="UP001590950">
    <property type="component" value="Unassembled WGS sequence"/>
</dbReference>
<gene>
    <name evidence="3" type="ORF">N7G274_005496</name>
</gene>
<protein>
    <submittedName>
        <fullName evidence="3">Uncharacterized protein</fullName>
    </submittedName>
</protein>
<keyword evidence="4" id="KW-1185">Reference proteome</keyword>
<feature type="region of interest" description="Disordered" evidence="1">
    <location>
        <begin position="118"/>
        <end position="153"/>
    </location>
</feature>
<comment type="caution">
    <text evidence="3">The sequence shown here is derived from an EMBL/GenBank/DDBJ whole genome shotgun (WGS) entry which is preliminary data.</text>
</comment>
<evidence type="ECO:0000313" key="4">
    <source>
        <dbReference type="Proteomes" id="UP001590950"/>
    </source>
</evidence>
<evidence type="ECO:0000256" key="2">
    <source>
        <dbReference type="SAM" id="Phobius"/>
    </source>
</evidence>
<evidence type="ECO:0000313" key="3">
    <source>
        <dbReference type="EMBL" id="KAL2041712.1"/>
    </source>
</evidence>
<dbReference type="EMBL" id="JBEFKJ010000016">
    <property type="protein sequence ID" value="KAL2041712.1"/>
    <property type="molecule type" value="Genomic_DNA"/>
</dbReference>
<sequence length="153" mass="16292">MARSIPVDLVILCMLFGAGWGLFIDYLVIGKPLRQWPLATHMERAMVACIPVTCAIFAVAFALAMENCPRSAAAARLVAARTRTRPARIAPIATAPPPQANTQNTDLEAQIIGKNSNAVARGDHFTPQPPAYTATASETPQAPPPTYSPCGRP</sequence>
<organism evidence="3 4">
    <name type="scientific">Stereocaulon virgatum</name>
    <dbReference type="NCBI Taxonomy" id="373712"/>
    <lineage>
        <taxon>Eukaryota</taxon>
        <taxon>Fungi</taxon>
        <taxon>Dikarya</taxon>
        <taxon>Ascomycota</taxon>
        <taxon>Pezizomycotina</taxon>
        <taxon>Lecanoromycetes</taxon>
        <taxon>OSLEUM clade</taxon>
        <taxon>Lecanoromycetidae</taxon>
        <taxon>Lecanorales</taxon>
        <taxon>Lecanorineae</taxon>
        <taxon>Stereocaulaceae</taxon>
        <taxon>Stereocaulon</taxon>
    </lineage>
</organism>
<accession>A0ABR4A719</accession>
<proteinExistence type="predicted"/>
<feature type="transmembrane region" description="Helical" evidence="2">
    <location>
        <begin position="7"/>
        <end position="29"/>
    </location>
</feature>
<keyword evidence="2" id="KW-0472">Membrane</keyword>
<evidence type="ECO:0000256" key="1">
    <source>
        <dbReference type="SAM" id="MobiDB-lite"/>
    </source>
</evidence>
<reference evidence="3 4" key="1">
    <citation type="submission" date="2024-09" db="EMBL/GenBank/DDBJ databases">
        <title>Rethinking Asexuality: The Enigmatic Case of Functional Sexual Genes in Lepraria (Stereocaulaceae).</title>
        <authorList>
            <person name="Doellman M."/>
            <person name="Sun Y."/>
            <person name="Barcenas-Pena A."/>
            <person name="Lumbsch H.T."/>
            <person name="Grewe F."/>
        </authorList>
    </citation>
    <scope>NUCLEOTIDE SEQUENCE [LARGE SCALE GENOMIC DNA]</scope>
    <source>
        <strain evidence="3 4">Mercado 3170</strain>
    </source>
</reference>
<keyword evidence="2" id="KW-1133">Transmembrane helix</keyword>
<feature type="compositionally biased region" description="Pro residues" evidence="1">
    <location>
        <begin position="141"/>
        <end position="153"/>
    </location>
</feature>
<name>A0ABR4A719_9LECA</name>
<feature type="transmembrane region" description="Helical" evidence="2">
    <location>
        <begin position="45"/>
        <end position="64"/>
    </location>
</feature>
<keyword evidence="2" id="KW-0812">Transmembrane</keyword>